<accession>A0A0C3J9S2</accession>
<proteinExistence type="predicted"/>
<protein>
    <submittedName>
        <fullName evidence="1">Uncharacterized protein</fullName>
    </submittedName>
</protein>
<dbReference type="InParanoid" id="A0A0C3J9S2"/>
<evidence type="ECO:0000313" key="1">
    <source>
        <dbReference type="EMBL" id="KIN94416.1"/>
    </source>
</evidence>
<organism evidence="1 2">
    <name type="scientific">Pisolithus tinctorius Marx 270</name>
    <dbReference type="NCBI Taxonomy" id="870435"/>
    <lineage>
        <taxon>Eukaryota</taxon>
        <taxon>Fungi</taxon>
        <taxon>Dikarya</taxon>
        <taxon>Basidiomycota</taxon>
        <taxon>Agaricomycotina</taxon>
        <taxon>Agaricomycetes</taxon>
        <taxon>Agaricomycetidae</taxon>
        <taxon>Boletales</taxon>
        <taxon>Sclerodermatineae</taxon>
        <taxon>Pisolithaceae</taxon>
        <taxon>Pisolithus</taxon>
    </lineage>
</organism>
<name>A0A0C3J9S2_PISTI</name>
<dbReference type="HOGENOM" id="CLU_3069661_0_0_1"/>
<reference evidence="2" key="2">
    <citation type="submission" date="2015-01" db="EMBL/GenBank/DDBJ databases">
        <title>Evolutionary Origins and Diversification of the Mycorrhizal Mutualists.</title>
        <authorList>
            <consortium name="DOE Joint Genome Institute"/>
            <consortium name="Mycorrhizal Genomics Consortium"/>
            <person name="Kohler A."/>
            <person name="Kuo A."/>
            <person name="Nagy L.G."/>
            <person name="Floudas D."/>
            <person name="Copeland A."/>
            <person name="Barry K.W."/>
            <person name="Cichocki N."/>
            <person name="Veneault-Fourrey C."/>
            <person name="LaButti K."/>
            <person name="Lindquist E.A."/>
            <person name="Lipzen A."/>
            <person name="Lundell T."/>
            <person name="Morin E."/>
            <person name="Murat C."/>
            <person name="Riley R."/>
            <person name="Ohm R."/>
            <person name="Sun H."/>
            <person name="Tunlid A."/>
            <person name="Henrissat B."/>
            <person name="Grigoriev I.V."/>
            <person name="Hibbett D.S."/>
            <person name="Martin F."/>
        </authorList>
    </citation>
    <scope>NUCLEOTIDE SEQUENCE [LARGE SCALE GENOMIC DNA]</scope>
    <source>
        <strain evidence="2">Marx 270</strain>
    </source>
</reference>
<evidence type="ECO:0000313" key="2">
    <source>
        <dbReference type="Proteomes" id="UP000054217"/>
    </source>
</evidence>
<dbReference type="AlphaFoldDB" id="A0A0C3J9S2"/>
<gene>
    <name evidence="1" type="ORF">M404DRAFT_383372</name>
</gene>
<dbReference type="EMBL" id="KN832098">
    <property type="protein sequence ID" value="KIN94416.1"/>
    <property type="molecule type" value="Genomic_DNA"/>
</dbReference>
<keyword evidence="2" id="KW-1185">Reference proteome</keyword>
<sequence>MGWRHSTAGAFRSKDNNGQVGLLFATSTDGFPTITASFNCLKGLGKMYYWTRR</sequence>
<reference evidence="1 2" key="1">
    <citation type="submission" date="2014-04" db="EMBL/GenBank/DDBJ databases">
        <authorList>
            <consortium name="DOE Joint Genome Institute"/>
            <person name="Kuo A."/>
            <person name="Kohler A."/>
            <person name="Costa M.D."/>
            <person name="Nagy L.G."/>
            <person name="Floudas D."/>
            <person name="Copeland A."/>
            <person name="Barry K.W."/>
            <person name="Cichocki N."/>
            <person name="Veneault-Fourrey C."/>
            <person name="LaButti K."/>
            <person name="Lindquist E.A."/>
            <person name="Lipzen A."/>
            <person name="Lundell T."/>
            <person name="Morin E."/>
            <person name="Murat C."/>
            <person name="Sun H."/>
            <person name="Tunlid A."/>
            <person name="Henrissat B."/>
            <person name="Grigoriev I.V."/>
            <person name="Hibbett D.S."/>
            <person name="Martin F."/>
            <person name="Nordberg H.P."/>
            <person name="Cantor M.N."/>
            <person name="Hua S.X."/>
        </authorList>
    </citation>
    <scope>NUCLEOTIDE SEQUENCE [LARGE SCALE GENOMIC DNA]</scope>
    <source>
        <strain evidence="1 2">Marx 270</strain>
    </source>
</reference>
<dbReference type="Proteomes" id="UP000054217">
    <property type="component" value="Unassembled WGS sequence"/>
</dbReference>